<gene>
    <name evidence="1" type="ORF">HWQ67_15260</name>
</gene>
<organism evidence="1 2">
    <name type="scientific">Candidatus Magnetobacterium casense</name>
    <dbReference type="NCBI Taxonomy" id="1455061"/>
    <lineage>
        <taxon>Bacteria</taxon>
        <taxon>Pseudomonadati</taxon>
        <taxon>Nitrospirota</taxon>
        <taxon>Thermodesulfovibrionia</taxon>
        <taxon>Thermodesulfovibrionales</taxon>
        <taxon>Candidatus Magnetobacteriaceae</taxon>
        <taxon>Candidatus Magnetobacterium</taxon>
    </lineage>
</organism>
<sequence>MLGNVKVYALLYGDYPLLHRRLLGSLERFGNSVDIRLWCNTLSPASRKIVDTCGCSLRVYHSPENVPKYKVMRELFSECKGPEHSPSDWVVWFDDDAHIVSSDWLIRMESYIQSHPEAVYVGQPWFVHHLPGQWDFIKASPWFKGREPE</sequence>
<dbReference type="RefSeq" id="WP_218253547.1">
    <property type="nucleotide sequence ID" value="NZ_JABXWD010000387.1"/>
</dbReference>
<name>A0ABS6S3I6_9BACT</name>
<evidence type="ECO:0000313" key="1">
    <source>
        <dbReference type="EMBL" id="MBV6342939.1"/>
    </source>
</evidence>
<proteinExistence type="predicted"/>
<dbReference type="Proteomes" id="UP001196980">
    <property type="component" value="Unassembled WGS sequence"/>
</dbReference>
<evidence type="ECO:0000313" key="2">
    <source>
        <dbReference type="Proteomes" id="UP001196980"/>
    </source>
</evidence>
<comment type="caution">
    <text evidence="1">The sequence shown here is derived from an EMBL/GenBank/DDBJ whole genome shotgun (WGS) entry which is preliminary data.</text>
</comment>
<dbReference type="EMBL" id="JABXWD010000387">
    <property type="protein sequence ID" value="MBV6342939.1"/>
    <property type="molecule type" value="Genomic_DNA"/>
</dbReference>
<protein>
    <submittedName>
        <fullName evidence="1">Glycosyltransferase</fullName>
    </submittedName>
</protein>
<accession>A0ABS6S3I6</accession>
<reference evidence="1 2" key="1">
    <citation type="journal article" date="2020" name="J Geophys Res Biogeosci">
        <title>Magnetotaxis as an Adaptation to Enable Bacterial Shuttling of Microbial Sulfur and Sulfur Cycling Across Aquatic Oxic#Anoxic Interfaces.</title>
        <authorList>
            <person name="Li J."/>
            <person name="Liu P."/>
            <person name="Wang J."/>
            <person name="Roberts A.P."/>
            <person name="Pan Y."/>
        </authorList>
    </citation>
    <scope>NUCLEOTIDE SEQUENCE [LARGE SCALE GENOMIC DNA]</scope>
    <source>
        <strain evidence="1 2">MYR-1_YQ</strain>
    </source>
</reference>
<dbReference type="CDD" id="cd00761">
    <property type="entry name" value="Glyco_tranf_GTA_type"/>
    <property type="match status" value="1"/>
</dbReference>
<feature type="non-terminal residue" evidence="1">
    <location>
        <position position="149"/>
    </location>
</feature>
<keyword evidence="2" id="KW-1185">Reference proteome</keyword>